<feature type="domain" description="Glycosyltransferase 2-like" evidence="1">
    <location>
        <begin position="4"/>
        <end position="108"/>
    </location>
</feature>
<dbReference type="PANTHER" id="PTHR22916">
    <property type="entry name" value="GLYCOSYLTRANSFERASE"/>
    <property type="match status" value="1"/>
</dbReference>
<evidence type="ECO:0000259" key="1">
    <source>
        <dbReference type="Pfam" id="PF00535"/>
    </source>
</evidence>
<evidence type="ECO:0000313" key="2">
    <source>
        <dbReference type="EMBL" id="KAA5418556.1"/>
    </source>
</evidence>
<name>A0A6L3K0L6_9BACE</name>
<protein>
    <submittedName>
        <fullName evidence="2">Glycosyltransferase family 2 protein</fullName>
    </submittedName>
</protein>
<dbReference type="Pfam" id="PF00535">
    <property type="entry name" value="Glycos_transf_2"/>
    <property type="match status" value="1"/>
</dbReference>
<dbReference type="InterPro" id="IPR001173">
    <property type="entry name" value="Glyco_trans_2-like"/>
</dbReference>
<dbReference type="AlphaFoldDB" id="A0A6L3K0L6"/>
<dbReference type="SUPFAM" id="SSF53448">
    <property type="entry name" value="Nucleotide-diphospho-sugar transferases"/>
    <property type="match status" value="1"/>
</dbReference>
<dbReference type="InterPro" id="IPR029044">
    <property type="entry name" value="Nucleotide-diphossugar_trans"/>
</dbReference>
<dbReference type="PANTHER" id="PTHR22916:SF3">
    <property type="entry name" value="UDP-GLCNAC:BETAGAL BETA-1,3-N-ACETYLGLUCOSAMINYLTRANSFERASE-LIKE PROTEIN 1"/>
    <property type="match status" value="1"/>
</dbReference>
<dbReference type="Proteomes" id="UP000482653">
    <property type="component" value="Unassembled WGS sequence"/>
</dbReference>
<dbReference type="CDD" id="cd04196">
    <property type="entry name" value="GT_2_like_d"/>
    <property type="match status" value="1"/>
</dbReference>
<dbReference type="RefSeq" id="WP_149947120.1">
    <property type="nucleotide sequence ID" value="NZ_JBBNMF010000010.1"/>
</dbReference>
<reference evidence="2 3" key="1">
    <citation type="journal article" date="2019" name="Nat. Med.">
        <title>A library of human gut bacterial isolates paired with longitudinal multiomics data enables mechanistic microbiome research.</title>
        <authorList>
            <person name="Poyet M."/>
            <person name="Groussin M."/>
            <person name="Gibbons S.M."/>
            <person name="Avila-Pacheco J."/>
            <person name="Jiang X."/>
            <person name="Kearney S.M."/>
            <person name="Perrotta A.R."/>
            <person name="Berdy B."/>
            <person name="Zhao S."/>
            <person name="Lieberman T.D."/>
            <person name="Swanson P.K."/>
            <person name="Smith M."/>
            <person name="Roesemann S."/>
            <person name="Alexander J.E."/>
            <person name="Rich S.A."/>
            <person name="Livny J."/>
            <person name="Vlamakis H."/>
            <person name="Clish C."/>
            <person name="Bullock K."/>
            <person name="Deik A."/>
            <person name="Scott J."/>
            <person name="Pierce K.A."/>
            <person name="Xavier R.J."/>
            <person name="Alm E.J."/>
        </authorList>
    </citation>
    <scope>NUCLEOTIDE SEQUENCE [LARGE SCALE GENOMIC DNA]</scope>
    <source>
        <strain evidence="2 3">BIOML-A8</strain>
    </source>
</reference>
<dbReference type="Gene3D" id="3.90.550.10">
    <property type="entry name" value="Spore Coat Polysaccharide Biosynthesis Protein SpsA, Chain A"/>
    <property type="match status" value="1"/>
</dbReference>
<dbReference type="EMBL" id="VVYX01000014">
    <property type="protein sequence ID" value="KAA5418556.1"/>
    <property type="molecule type" value="Genomic_DNA"/>
</dbReference>
<gene>
    <name evidence="2" type="ORF">F2Y87_13475</name>
</gene>
<comment type="caution">
    <text evidence="2">The sequence shown here is derived from an EMBL/GenBank/DDBJ whole genome shotgun (WGS) entry which is preliminary data.</text>
</comment>
<evidence type="ECO:0000313" key="3">
    <source>
        <dbReference type="Proteomes" id="UP000482653"/>
    </source>
</evidence>
<accession>A0A6L3K0L6</accession>
<proteinExistence type="predicted"/>
<dbReference type="GO" id="GO:0016758">
    <property type="term" value="F:hexosyltransferase activity"/>
    <property type="evidence" value="ECO:0007669"/>
    <property type="project" value="UniProtKB-ARBA"/>
</dbReference>
<organism evidence="2 3">
    <name type="scientific">Bacteroides cellulosilyticus</name>
    <dbReference type="NCBI Taxonomy" id="246787"/>
    <lineage>
        <taxon>Bacteria</taxon>
        <taxon>Pseudomonadati</taxon>
        <taxon>Bacteroidota</taxon>
        <taxon>Bacteroidia</taxon>
        <taxon>Bacteroidales</taxon>
        <taxon>Bacteroidaceae</taxon>
        <taxon>Bacteroides</taxon>
    </lineage>
</organism>
<keyword evidence="2" id="KW-0808">Transferase</keyword>
<sequence>MIDILLSTYNGEKYLYAQIVSIQKQTMQNWRLLVRDDGSTDNTIDILESFALTDKRILFLKDNKGNLGVVRSFEQLLYYSTANYIMFVDQDDVWLPNKIEHTLQAILKMETKEPDKSLLVFTDVFVVDSELKKISSSFIKREGYDVSVVTDVNRLAVSNCIMGCTVMINSIAKQFILPFSKYTLMHDWWIGLIIAKYGKVTYLDEPTSLYRQHANNQVGSGKITFLYYLKRLCHLNAFFEVNYKYIRMIKDLPFKVNLFTLLVRKWKYSLCKFINQLI</sequence>